<dbReference type="GO" id="GO:0000213">
    <property type="term" value="F:tRNA-intron lyase activity"/>
    <property type="evidence" value="ECO:0007669"/>
    <property type="project" value="UniProtKB-EC"/>
</dbReference>
<dbReference type="InterPro" id="IPR011856">
    <property type="entry name" value="tRNA_endonuc-like_dom_sf"/>
</dbReference>
<evidence type="ECO:0000256" key="12">
    <source>
        <dbReference type="ARBA" id="ARBA00022833"/>
    </source>
</evidence>
<feature type="domain" description="CHHC U11-48K-type" evidence="21">
    <location>
        <begin position="6"/>
        <end position="33"/>
    </location>
</feature>
<dbReference type="Pfam" id="PF26577">
    <property type="entry name" value="TSEN34_N"/>
    <property type="match status" value="1"/>
</dbReference>
<comment type="catalytic activity">
    <reaction evidence="19">
        <text>pretRNA = a 3'-half-tRNA molecule with a 5'-OH end + a 5'-half-tRNA molecule with a 2',3'-cyclic phosphate end + an intron with a 2',3'-cyclic phosphate and a 5'-hydroxyl terminus.</text>
        <dbReference type="EC" id="4.6.1.16"/>
    </reaction>
</comment>
<dbReference type="Proteomes" id="UP000677054">
    <property type="component" value="Unassembled WGS sequence"/>
</dbReference>
<evidence type="ECO:0000256" key="9">
    <source>
        <dbReference type="ARBA" id="ARBA00022723"/>
    </source>
</evidence>
<dbReference type="OrthoDB" id="425749at2759"/>
<feature type="region of interest" description="Disordered" evidence="20">
    <location>
        <begin position="654"/>
        <end position="674"/>
    </location>
</feature>
<dbReference type="GO" id="GO:0008270">
    <property type="term" value="F:zinc ion binding"/>
    <property type="evidence" value="ECO:0007669"/>
    <property type="project" value="UniProtKB-KW"/>
</dbReference>
<evidence type="ECO:0000256" key="7">
    <source>
        <dbReference type="ARBA" id="ARBA00022660"/>
    </source>
</evidence>
<dbReference type="PANTHER" id="PTHR13070:SF0">
    <property type="entry name" value="TRNA-SPLICING ENDONUCLEASE SUBUNIT SEN34"/>
    <property type="match status" value="1"/>
</dbReference>
<dbReference type="InterPro" id="IPR036167">
    <property type="entry name" value="tRNA_intron_Endo_cat-like_sf"/>
</dbReference>
<dbReference type="InterPro" id="IPR006677">
    <property type="entry name" value="tRNA_intron_Endonuc_cat-like"/>
</dbReference>
<keyword evidence="10" id="KW-0863">Zinc-finger</keyword>
<gene>
    <name evidence="22" type="ORF">DSTB1V02_LOCUS8453</name>
</gene>
<dbReference type="SUPFAM" id="SSF53032">
    <property type="entry name" value="tRNA-intron endonuclease catalytic domain-like"/>
    <property type="match status" value="1"/>
</dbReference>
<dbReference type="AlphaFoldDB" id="A0A7R8XM07"/>
<organism evidence="22">
    <name type="scientific">Darwinula stevensoni</name>
    <dbReference type="NCBI Taxonomy" id="69355"/>
    <lineage>
        <taxon>Eukaryota</taxon>
        <taxon>Metazoa</taxon>
        <taxon>Ecdysozoa</taxon>
        <taxon>Arthropoda</taxon>
        <taxon>Crustacea</taxon>
        <taxon>Oligostraca</taxon>
        <taxon>Ostracoda</taxon>
        <taxon>Podocopa</taxon>
        <taxon>Podocopida</taxon>
        <taxon>Darwinulocopina</taxon>
        <taxon>Darwinuloidea</taxon>
        <taxon>Darwinulidae</taxon>
        <taxon>Darwinula</taxon>
    </lineage>
</organism>
<dbReference type="GO" id="GO:0003676">
    <property type="term" value="F:nucleic acid binding"/>
    <property type="evidence" value="ECO:0007669"/>
    <property type="project" value="InterPro"/>
</dbReference>
<name>A0A7R8XM07_9CRUS</name>
<evidence type="ECO:0000256" key="1">
    <source>
        <dbReference type="ARBA" id="ARBA00004443"/>
    </source>
</evidence>
<evidence type="ECO:0000256" key="14">
    <source>
        <dbReference type="ARBA" id="ARBA00023128"/>
    </source>
</evidence>
<reference evidence="22" key="1">
    <citation type="submission" date="2020-11" db="EMBL/GenBank/DDBJ databases">
        <authorList>
            <person name="Tran Van P."/>
        </authorList>
    </citation>
    <scope>NUCLEOTIDE SEQUENCE</scope>
</reference>
<dbReference type="InterPro" id="IPR059049">
    <property type="entry name" value="TSEN34_N"/>
</dbReference>
<evidence type="ECO:0000256" key="11">
    <source>
        <dbReference type="ARBA" id="ARBA00022792"/>
    </source>
</evidence>
<evidence type="ECO:0000256" key="10">
    <source>
        <dbReference type="ARBA" id="ARBA00022771"/>
    </source>
</evidence>
<dbReference type="Pfam" id="PF02271">
    <property type="entry name" value="UCR_14kD"/>
    <property type="match status" value="1"/>
</dbReference>
<feature type="compositionally biased region" description="Basic and acidic residues" evidence="20">
    <location>
        <begin position="654"/>
        <end position="665"/>
    </location>
</feature>
<dbReference type="SUPFAM" id="SSF81524">
    <property type="entry name" value="14 kDa protein of cytochrome bc1 complex (Ubiquinol-cytochrome c reductase)"/>
    <property type="match status" value="1"/>
</dbReference>
<keyword evidence="12" id="KW-0862">Zinc</keyword>
<evidence type="ECO:0000256" key="6">
    <source>
        <dbReference type="ARBA" id="ARBA00022448"/>
    </source>
</evidence>
<dbReference type="Gene3D" id="1.10.1090.10">
    <property type="entry name" value="Cytochrome b-c1 complex subunit 7"/>
    <property type="match status" value="1"/>
</dbReference>
<keyword evidence="13" id="KW-0249">Electron transport</keyword>
<comment type="similarity">
    <text evidence="2">Belongs to the tRNA-intron endonuclease family.</text>
</comment>
<dbReference type="Pfam" id="PF05253">
    <property type="entry name" value="zf-U11-48K"/>
    <property type="match status" value="2"/>
</dbReference>
<evidence type="ECO:0000256" key="19">
    <source>
        <dbReference type="ARBA" id="ARBA00034031"/>
    </source>
</evidence>
<evidence type="ECO:0000313" key="22">
    <source>
        <dbReference type="EMBL" id="CAD7248642.1"/>
    </source>
</evidence>
<keyword evidence="15" id="KW-0472">Membrane</keyword>
<feature type="region of interest" description="Disordered" evidence="20">
    <location>
        <begin position="446"/>
        <end position="490"/>
    </location>
</feature>
<accession>A0A7R8XM07</accession>
<evidence type="ECO:0000256" key="18">
    <source>
        <dbReference type="ARBA" id="ARBA00032927"/>
    </source>
</evidence>
<dbReference type="InterPro" id="IPR022776">
    <property type="entry name" value="TRM13/UPF0224_CHHC_Znf_dom"/>
</dbReference>
<evidence type="ECO:0000256" key="2">
    <source>
        <dbReference type="ARBA" id="ARBA00008078"/>
    </source>
</evidence>
<keyword evidence="23" id="KW-1185">Reference proteome</keyword>
<evidence type="ECO:0000259" key="21">
    <source>
        <dbReference type="PROSITE" id="PS51800"/>
    </source>
</evidence>
<keyword evidence="14" id="KW-0496">Mitochondrion</keyword>
<dbReference type="PANTHER" id="PTHR13070">
    <property type="entry name" value="TRNA-SPLICING ENDONUCLEASE SUBUNIT SEN34-RELATED"/>
    <property type="match status" value="1"/>
</dbReference>
<feature type="compositionally biased region" description="Basic and acidic residues" evidence="20">
    <location>
        <begin position="114"/>
        <end position="123"/>
    </location>
</feature>
<evidence type="ECO:0000256" key="20">
    <source>
        <dbReference type="SAM" id="MobiDB-lite"/>
    </source>
</evidence>
<dbReference type="EMBL" id="LR901449">
    <property type="protein sequence ID" value="CAD7248642.1"/>
    <property type="molecule type" value="Genomic_DNA"/>
</dbReference>
<dbReference type="GO" id="GO:0000379">
    <property type="term" value="P:tRNA-type intron splice site recognition and cleavage"/>
    <property type="evidence" value="ECO:0007669"/>
    <property type="project" value="TreeGrafter"/>
</dbReference>
<dbReference type="InterPro" id="IPR036544">
    <property type="entry name" value="QCR7_sf"/>
</dbReference>
<dbReference type="GO" id="GO:0045275">
    <property type="term" value="C:respiratory chain complex III"/>
    <property type="evidence" value="ECO:0007669"/>
    <property type="project" value="InterPro"/>
</dbReference>
<keyword evidence="6" id="KW-0813">Transport</keyword>
<dbReference type="GO" id="GO:0006122">
    <property type="term" value="P:mitochondrial electron transport, ubiquinol to cytochrome c"/>
    <property type="evidence" value="ECO:0007669"/>
    <property type="project" value="InterPro"/>
</dbReference>
<evidence type="ECO:0000256" key="5">
    <source>
        <dbReference type="ARBA" id="ARBA00016323"/>
    </source>
</evidence>
<evidence type="ECO:0000256" key="8">
    <source>
        <dbReference type="ARBA" id="ARBA00022694"/>
    </source>
</evidence>
<dbReference type="Gene3D" id="3.40.1350.10">
    <property type="match status" value="1"/>
</dbReference>
<feature type="domain" description="CHHC U11-48K-type" evidence="21">
    <location>
        <begin position="37"/>
        <end position="64"/>
    </location>
</feature>
<dbReference type="EC" id="4.6.1.16" evidence="4"/>
<feature type="compositionally biased region" description="Acidic residues" evidence="20">
    <location>
        <begin position="124"/>
        <end position="134"/>
    </location>
</feature>
<protein>
    <recommendedName>
        <fullName evidence="5">Cytochrome b-c1 complex subunit 7</fullName>
        <ecNumber evidence="4">4.6.1.16</ecNumber>
    </recommendedName>
    <alternativeName>
        <fullName evidence="17">Complex III subunit VII</fullName>
    </alternativeName>
    <alternativeName>
        <fullName evidence="18">Ubiquinol-cytochrome c reductase complex 14 kDa protein</fullName>
    </alternativeName>
</protein>
<feature type="region of interest" description="Disordered" evidence="20">
    <location>
        <begin position="105"/>
        <end position="161"/>
    </location>
</feature>
<keyword evidence="7" id="KW-0679">Respiratory chain</keyword>
<dbReference type="Pfam" id="PF01974">
    <property type="entry name" value="tRNA_int_endo"/>
    <property type="match status" value="1"/>
</dbReference>
<proteinExistence type="inferred from homology"/>
<evidence type="ECO:0000256" key="16">
    <source>
        <dbReference type="ARBA" id="ARBA00023239"/>
    </source>
</evidence>
<keyword evidence="16" id="KW-0456">Lyase</keyword>
<comment type="similarity">
    <text evidence="3">Belongs to the UQCRB/QCR7 family.</text>
</comment>
<dbReference type="PROSITE" id="PS51800">
    <property type="entry name" value="ZF_CHHC_U11_48K"/>
    <property type="match status" value="2"/>
</dbReference>
<dbReference type="InterPro" id="IPR003197">
    <property type="entry name" value="QCR7"/>
</dbReference>
<dbReference type="EMBL" id="CAJPEV010001932">
    <property type="protein sequence ID" value="CAG0894949.1"/>
    <property type="molecule type" value="Genomic_DNA"/>
</dbReference>
<evidence type="ECO:0000256" key="13">
    <source>
        <dbReference type="ARBA" id="ARBA00022982"/>
    </source>
</evidence>
<feature type="region of interest" description="Disordered" evidence="20">
    <location>
        <begin position="310"/>
        <end position="358"/>
    </location>
</feature>
<keyword evidence="8" id="KW-0819">tRNA processing</keyword>
<comment type="subcellular location">
    <subcellularLocation>
        <location evidence="1">Mitochondrion inner membrane</location>
        <topology evidence="1">Peripheral membrane protein</topology>
        <orientation evidence="1">Matrix side</orientation>
    </subcellularLocation>
</comment>
<dbReference type="GO" id="GO:0005634">
    <property type="term" value="C:nucleus"/>
    <property type="evidence" value="ECO:0007669"/>
    <property type="project" value="UniProtKB-ARBA"/>
</dbReference>
<evidence type="ECO:0000256" key="17">
    <source>
        <dbReference type="ARBA" id="ARBA00031021"/>
    </source>
</evidence>
<evidence type="ECO:0000256" key="4">
    <source>
        <dbReference type="ARBA" id="ARBA00012573"/>
    </source>
</evidence>
<evidence type="ECO:0000256" key="3">
    <source>
        <dbReference type="ARBA" id="ARBA00008554"/>
    </source>
</evidence>
<sequence>MSSDDFRVCPYDPHHVVSARRYLVHLIKCGEKSPVVLEECPFNAQHRIKPEEVQEHLENCPDRRIVDSSKLPKQRGLGCTVVPPYVGLYEPIKSHEAWDMPASSSGRAVWRNPIKPDSKHSESSDEGDSDEEDPPMSVGRGRSKKVPLGQILPREPHSEYTPAHAFRVAQEGSPKMLGIKKENLKVEDWNGWSSTGDSSSDHLKRPGLIGGTEGCKGAGVSCVDSAAGRTSQGSEGEGIAVNDVAGVVRVDGSSLNITSSAGMDEFPASSASAVSKKLDASEDGASNSPHLSDGGPDVWLPNLLMGRGRGMISSSRDHVRKPTPVITPLDRGGAASSHPPPEASHLPGSVADPSSTSNTLGEMTRWLKRFAYNTSGFRKYGLRYDDCLYETAEVKEAISRLPLYLQDERAWRISRALHLNLRKDILPKDQWTKYEEESKIDMFTRAGNTTKNKGPKSDLGPCTPAVGSLKEARGPRTARAIPGGTEAMPGGAEAMPGGAEAMPGGTEAMPGGAEAMPGGTEAMPGGRGVVKTVRVEVVSGTPLVWDPEDASYLRAEWRIVGELLGSYPARPFQNAVKSVPMKLSNEEMTLLLEKGVAVPVRYPSLKESPSAETRERLERLRGDAYWEQARYLHEERRKEIEQNAEKIIEGKRKKLEERRSRRGGGEEDEVEEDLDEEACIQAELDKIQLIPRRTALVQGFKGDPWVSDGDAAASEWTFPSTEAEERGYRVFRHLWEGGCYLTDGAKFGGDFLVYPGRCEGSADGHPERPTGVEGRNDVAVRVAIESRTNARDVPTEELACRGERGIVACLCCWLWGIQERGLEGGGRPLLSRLPWPPVASREVERRPKAAITCAMIVGIPIAGDRISLFRRVNRG</sequence>
<feature type="region of interest" description="Disordered" evidence="20">
    <location>
        <begin position="277"/>
        <end position="298"/>
    </location>
</feature>
<evidence type="ECO:0000313" key="23">
    <source>
        <dbReference type="Proteomes" id="UP000677054"/>
    </source>
</evidence>
<dbReference type="GO" id="GO:0005743">
    <property type="term" value="C:mitochondrial inner membrane"/>
    <property type="evidence" value="ECO:0007669"/>
    <property type="project" value="UniProtKB-SubCell"/>
</dbReference>
<dbReference type="CDD" id="cd22363">
    <property type="entry name" value="tRNA-intron_lyase_C"/>
    <property type="match status" value="1"/>
</dbReference>
<evidence type="ECO:0000256" key="15">
    <source>
        <dbReference type="ARBA" id="ARBA00023136"/>
    </source>
</evidence>
<keyword evidence="11" id="KW-0999">Mitochondrion inner membrane</keyword>
<keyword evidence="9" id="KW-0479">Metal-binding</keyword>